<dbReference type="GO" id="GO:0001558">
    <property type="term" value="P:regulation of cell growth"/>
    <property type="evidence" value="ECO:0007669"/>
    <property type="project" value="InterPro"/>
</dbReference>
<comment type="caution">
    <text evidence="1">The sequence shown here is derived from an EMBL/GenBank/DDBJ whole genome shotgun (WGS) entry which is preliminary data.</text>
</comment>
<dbReference type="GO" id="GO:0003700">
    <property type="term" value="F:DNA-binding transcription factor activity"/>
    <property type="evidence" value="ECO:0007669"/>
    <property type="project" value="InterPro"/>
</dbReference>
<dbReference type="AlphaFoldDB" id="A0A6N9HL77"/>
<dbReference type="Gene3D" id="2.10.260.10">
    <property type="match status" value="1"/>
</dbReference>
<proteinExistence type="predicted"/>
<dbReference type="Pfam" id="PF15937">
    <property type="entry name" value="PrlF_antitoxin"/>
    <property type="match status" value="1"/>
</dbReference>
<evidence type="ECO:0000313" key="1">
    <source>
        <dbReference type="EMBL" id="MYN04250.1"/>
    </source>
</evidence>
<evidence type="ECO:0000313" key="2">
    <source>
        <dbReference type="Proteomes" id="UP000448575"/>
    </source>
</evidence>
<dbReference type="EMBL" id="WWCJ01000015">
    <property type="protein sequence ID" value="MYN04250.1"/>
    <property type="molecule type" value="Genomic_DNA"/>
</dbReference>
<dbReference type="Proteomes" id="UP000448575">
    <property type="component" value="Unassembled WGS sequence"/>
</dbReference>
<protein>
    <submittedName>
        <fullName evidence="1">Type II toxin-antitoxin system PrlF family antitoxin</fullName>
    </submittedName>
</protein>
<dbReference type="InterPro" id="IPR031848">
    <property type="entry name" value="PrlF_antitoxin"/>
</dbReference>
<name>A0A6N9HL77_9BURK</name>
<dbReference type="GO" id="GO:0097351">
    <property type="term" value="F:toxin sequestering activity"/>
    <property type="evidence" value="ECO:0007669"/>
    <property type="project" value="InterPro"/>
</dbReference>
<dbReference type="InterPro" id="IPR037914">
    <property type="entry name" value="SpoVT-AbrB_sf"/>
</dbReference>
<sequence length="108" mass="12033">MAAILKAESTLTDRFQTTVPEQVRRALGLGKRDKIQYTIGSNGEVVLSRVNAEGDDPVLGEFLRFLANDMTVSPERLQLVDDQLVRHLRALTKEVEIDLDAPLSPDDE</sequence>
<gene>
    <name evidence="1" type="ORF">GTP41_19340</name>
</gene>
<accession>A0A6N9HL77</accession>
<dbReference type="SUPFAM" id="SSF89447">
    <property type="entry name" value="AbrB/MazE/MraZ-like"/>
    <property type="match status" value="1"/>
</dbReference>
<dbReference type="RefSeq" id="WP_161027211.1">
    <property type="nucleotide sequence ID" value="NZ_WWCJ01000015.1"/>
</dbReference>
<reference evidence="1 2" key="1">
    <citation type="submission" date="2019-12" db="EMBL/GenBank/DDBJ databases">
        <title>Novel species isolated from a subtropical stream in China.</title>
        <authorList>
            <person name="Lu H."/>
        </authorList>
    </citation>
    <scope>NUCLEOTIDE SEQUENCE [LARGE SCALE GENOMIC DNA]</scope>
    <source>
        <strain evidence="1 2">DS3</strain>
    </source>
</reference>
<dbReference type="NCBIfam" id="NF007429">
    <property type="entry name" value="PRK09974.1"/>
    <property type="match status" value="1"/>
</dbReference>
<organism evidence="1 2">
    <name type="scientific">Pseudoduganella guangdongensis</name>
    <dbReference type="NCBI Taxonomy" id="2692179"/>
    <lineage>
        <taxon>Bacteria</taxon>
        <taxon>Pseudomonadati</taxon>
        <taxon>Pseudomonadota</taxon>
        <taxon>Betaproteobacteria</taxon>
        <taxon>Burkholderiales</taxon>
        <taxon>Oxalobacteraceae</taxon>
        <taxon>Telluria group</taxon>
        <taxon>Pseudoduganella</taxon>
    </lineage>
</organism>
<keyword evidence="2" id="KW-1185">Reference proteome</keyword>